<protein>
    <submittedName>
        <fullName evidence="7">RDD family protein</fullName>
    </submittedName>
</protein>
<evidence type="ECO:0000259" key="6">
    <source>
        <dbReference type="Pfam" id="PF06271"/>
    </source>
</evidence>
<dbReference type="AlphaFoldDB" id="A0A8J6XSV5"/>
<sequence>MSDTRHGMDRLETPERVDLTVDLAGVGSRTLAFLIDWLLLVAVTVISVLIFASTSPATGTFAVVLVMIVLFVLWWFYFVLFEMAWDGQTPGKRLLGLRVRKVGGYPIGWPEALIRNFLRVLIDLFLFWIPIGLPVMIGTRRSQRIGDLAAGTVVVREGRPGMDQLAGLGVTRDTKTYSAGGLDLSTEEYELIREFLERSPGIDPGSGARIQAELASLIRKRLEARGAMREEWRGIRPEAFLQRVDAFYRGET</sequence>
<reference evidence="7 8" key="1">
    <citation type="submission" date="2020-08" db="EMBL/GenBank/DDBJ databases">
        <title>Acidobacteriota in marine sediments use diverse sulfur dissimilation pathways.</title>
        <authorList>
            <person name="Wasmund K."/>
        </authorList>
    </citation>
    <scope>NUCLEOTIDE SEQUENCE [LARGE SCALE GENOMIC DNA]</scope>
    <source>
        <strain evidence="7">MAG AM4</strain>
    </source>
</reference>
<comment type="subcellular location">
    <subcellularLocation>
        <location evidence="1">Membrane</location>
        <topology evidence="1">Multi-pass membrane protein</topology>
    </subcellularLocation>
</comment>
<evidence type="ECO:0000313" key="7">
    <source>
        <dbReference type="EMBL" id="MBD3868032.1"/>
    </source>
</evidence>
<accession>A0A8J6XSV5</accession>
<evidence type="ECO:0000256" key="2">
    <source>
        <dbReference type="ARBA" id="ARBA00022692"/>
    </source>
</evidence>
<gene>
    <name evidence="7" type="ORF">IFK94_07900</name>
</gene>
<keyword evidence="2 5" id="KW-0812">Transmembrane</keyword>
<organism evidence="7 8">
    <name type="scientific">Candidatus Polarisedimenticola svalbardensis</name>
    <dbReference type="NCBI Taxonomy" id="2886004"/>
    <lineage>
        <taxon>Bacteria</taxon>
        <taxon>Pseudomonadati</taxon>
        <taxon>Acidobacteriota</taxon>
        <taxon>Candidatus Polarisedimenticolia</taxon>
        <taxon>Candidatus Polarisedimenticolales</taxon>
        <taxon>Candidatus Polarisedimenticolaceae</taxon>
        <taxon>Candidatus Polarisedimenticola</taxon>
    </lineage>
</organism>
<dbReference type="PANTHER" id="PTHR38480:SF1">
    <property type="entry name" value="SLR0254 PROTEIN"/>
    <property type="match status" value="1"/>
</dbReference>
<keyword evidence="4 5" id="KW-0472">Membrane</keyword>
<feature type="transmembrane region" description="Helical" evidence="5">
    <location>
        <begin position="117"/>
        <end position="137"/>
    </location>
</feature>
<name>A0A8J6XSV5_9BACT</name>
<evidence type="ECO:0000313" key="8">
    <source>
        <dbReference type="Proteomes" id="UP000648239"/>
    </source>
</evidence>
<evidence type="ECO:0000256" key="1">
    <source>
        <dbReference type="ARBA" id="ARBA00004141"/>
    </source>
</evidence>
<proteinExistence type="predicted"/>
<comment type="caution">
    <text evidence="7">The sequence shown here is derived from an EMBL/GenBank/DDBJ whole genome shotgun (WGS) entry which is preliminary data.</text>
</comment>
<dbReference type="PANTHER" id="PTHR38480">
    <property type="entry name" value="SLR0254 PROTEIN"/>
    <property type="match status" value="1"/>
</dbReference>
<feature type="domain" description="RDD" evidence="6">
    <location>
        <begin position="23"/>
        <end position="151"/>
    </location>
</feature>
<feature type="transmembrane region" description="Helical" evidence="5">
    <location>
        <begin position="31"/>
        <end position="52"/>
    </location>
</feature>
<dbReference type="Proteomes" id="UP000648239">
    <property type="component" value="Unassembled WGS sequence"/>
</dbReference>
<feature type="transmembrane region" description="Helical" evidence="5">
    <location>
        <begin position="59"/>
        <end position="80"/>
    </location>
</feature>
<dbReference type="EMBL" id="JACXWD010000020">
    <property type="protein sequence ID" value="MBD3868032.1"/>
    <property type="molecule type" value="Genomic_DNA"/>
</dbReference>
<dbReference type="InterPro" id="IPR010432">
    <property type="entry name" value="RDD"/>
</dbReference>
<dbReference type="Pfam" id="PF06271">
    <property type="entry name" value="RDD"/>
    <property type="match status" value="1"/>
</dbReference>
<evidence type="ECO:0000256" key="3">
    <source>
        <dbReference type="ARBA" id="ARBA00022989"/>
    </source>
</evidence>
<dbReference type="GO" id="GO:0016020">
    <property type="term" value="C:membrane"/>
    <property type="evidence" value="ECO:0007669"/>
    <property type="project" value="UniProtKB-SubCell"/>
</dbReference>
<keyword evidence="3 5" id="KW-1133">Transmembrane helix</keyword>
<evidence type="ECO:0000256" key="5">
    <source>
        <dbReference type="SAM" id="Phobius"/>
    </source>
</evidence>
<evidence type="ECO:0000256" key="4">
    <source>
        <dbReference type="ARBA" id="ARBA00023136"/>
    </source>
</evidence>